<dbReference type="AlphaFoldDB" id="A0A2W5SRB1"/>
<comment type="caution">
    <text evidence="1">The sequence shown here is derived from an EMBL/GenBank/DDBJ whole genome shotgun (WGS) entry which is preliminary data.</text>
</comment>
<dbReference type="EMBL" id="QFRA01000006">
    <property type="protein sequence ID" value="PZR05452.1"/>
    <property type="molecule type" value="Genomic_DNA"/>
</dbReference>
<organism evidence="1 2">
    <name type="scientific">Corynebacterium kroppenstedtii</name>
    <dbReference type="NCBI Taxonomy" id="161879"/>
    <lineage>
        <taxon>Bacteria</taxon>
        <taxon>Bacillati</taxon>
        <taxon>Actinomycetota</taxon>
        <taxon>Actinomycetes</taxon>
        <taxon>Mycobacteriales</taxon>
        <taxon>Corynebacteriaceae</taxon>
        <taxon>Corynebacterium</taxon>
    </lineage>
</organism>
<accession>A0A2W5SRB1</accession>
<evidence type="ECO:0000313" key="2">
    <source>
        <dbReference type="Proteomes" id="UP000249432"/>
    </source>
</evidence>
<dbReference type="RefSeq" id="WP_303734500.1">
    <property type="nucleotide sequence ID" value="NZ_QFRA01000006.1"/>
</dbReference>
<proteinExistence type="predicted"/>
<protein>
    <submittedName>
        <fullName evidence="1">Uncharacterized protein</fullName>
    </submittedName>
</protein>
<name>A0A2W5SRB1_9CORY</name>
<sequence length="71" mass="7577">MLQINNIVEGPIKDLSLHITGSLFPSLPKVDVKLPETVGDFAPNFSHGDFAPNLSLGDFAPHVEGSVLPQP</sequence>
<reference evidence="1 2" key="1">
    <citation type="submission" date="2017-08" db="EMBL/GenBank/DDBJ databases">
        <title>Infants hospitalized years apart are colonized by the same room-sourced microbial strains.</title>
        <authorList>
            <person name="Brooks B."/>
            <person name="Olm M.R."/>
            <person name="Firek B.A."/>
            <person name="Baker R."/>
            <person name="Thomas B.C."/>
            <person name="Morowitz M.J."/>
            <person name="Banfield J.F."/>
        </authorList>
    </citation>
    <scope>NUCLEOTIDE SEQUENCE [LARGE SCALE GENOMIC DNA]</scope>
    <source>
        <strain evidence="1">S2_003_000_R1_3</strain>
    </source>
</reference>
<dbReference type="Proteomes" id="UP000249432">
    <property type="component" value="Unassembled WGS sequence"/>
</dbReference>
<evidence type="ECO:0000313" key="1">
    <source>
        <dbReference type="EMBL" id="PZR05452.1"/>
    </source>
</evidence>
<gene>
    <name evidence="1" type="ORF">DI525_03995</name>
</gene>